<evidence type="ECO:0000256" key="2">
    <source>
        <dbReference type="ARBA" id="ARBA00022670"/>
    </source>
</evidence>
<proteinExistence type="predicted"/>
<dbReference type="AlphaFoldDB" id="A0A5S4UWQ7"/>
<evidence type="ECO:0000256" key="4">
    <source>
        <dbReference type="ARBA" id="ARBA00023049"/>
    </source>
</evidence>
<name>A0A5S4UWQ7_9MICO</name>
<organism evidence="5 6">
    <name type="scientific">Agromyces mariniharenae</name>
    <dbReference type="NCBI Taxonomy" id="2604423"/>
    <lineage>
        <taxon>Bacteria</taxon>
        <taxon>Bacillati</taxon>
        <taxon>Actinomycetota</taxon>
        <taxon>Actinomycetes</taxon>
        <taxon>Micrococcales</taxon>
        <taxon>Microbacteriaceae</taxon>
        <taxon>Agromyces</taxon>
    </lineage>
</organism>
<sequence>MAGNDNDPDVMSSPTERLAPALDIDARLTEIERRVNLLVNVTPLNAAEAWADFERSDFSTAPTLRLRQLDFDPDLAQRDLYDLEVENVDDPALHTLFRAKRDEIARQITALEDRDTSRFLYGSLQLYGTVAPPLAAAAEELLETIPPQAPSTQTVTAGAFADAARAEFEHYRAVYPDFPVRVEVRDDISELMVSFGRLLIPESAAFRADRVEPLLHHEVGTHVVTYQNGARQPLTLLTIGLPGYDETQEGLAVLAEYLTGGLDPRRLRVLAARVVAVGRMLDGAGFLDIFESLRADHRIPARTAWSIAIRVVVGGGSVKDAIYLRGITRILDALAEGSRLDVLLVGKLALDHIPLVQDLLDREVLHAPWVRPRWLDVPGAQDRLERLREGATVTDLYEGDAAA</sequence>
<dbReference type="Proteomes" id="UP000325243">
    <property type="component" value="Unassembled WGS sequence"/>
</dbReference>
<comment type="caution">
    <text evidence="5">The sequence shown here is derived from an EMBL/GenBank/DDBJ whole genome shotgun (WGS) entry which is preliminary data.</text>
</comment>
<evidence type="ECO:0000313" key="6">
    <source>
        <dbReference type="Proteomes" id="UP000325243"/>
    </source>
</evidence>
<dbReference type="SMART" id="SM01154">
    <property type="entry name" value="DUF1704"/>
    <property type="match status" value="1"/>
</dbReference>
<keyword evidence="4" id="KW-0482">Metalloprotease</keyword>
<dbReference type="PANTHER" id="PTHR31817:SF0">
    <property type="entry name" value="CHROMOSOME UNDETERMINED SCAFFOLD_67, WHOLE GENOME SHOTGUN SEQUENCE"/>
    <property type="match status" value="1"/>
</dbReference>
<keyword evidence="6" id="KW-1185">Reference proteome</keyword>
<keyword evidence="2" id="KW-0645">Protease</keyword>
<dbReference type="PANTHER" id="PTHR31817">
    <property type="match status" value="1"/>
</dbReference>
<dbReference type="EMBL" id="VSSB01000002">
    <property type="protein sequence ID" value="TYL50992.1"/>
    <property type="molecule type" value="Genomic_DNA"/>
</dbReference>
<evidence type="ECO:0000313" key="5">
    <source>
        <dbReference type="EMBL" id="TYL50992.1"/>
    </source>
</evidence>
<evidence type="ECO:0000256" key="1">
    <source>
        <dbReference type="ARBA" id="ARBA00001947"/>
    </source>
</evidence>
<dbReference type="GO" id="GO:0008237">
    <property type="term" value="F:metallopeptidase activity"/>
    <property type="evidence" value="ECO:0007669"/>
    <property type="project" value="UniProtKB-KW"/>
</dbReference>
<dbReference type="GO" id="GO:0080164">
    <property type="term" value="P:regulation of nitric oxide metabolic process"/>
    <property type="evidence" value="ECO:0007669"/>
    <property type="project" value="TreeGrafter"/>
</dbReference>
<protein>
    <submittedName>
        <fullName evidence="5">DUF1704 domain-containing protein</fullName>
    </submittedName>
</protein>
<dbReference type="Pfam" id="PF08014">
    <property type="entry name" value="MATCAP"/>
    <property type="match status" value="1"/>
</dbReference>
<dbReference type="GO" id="GO:0006508">
    <property type="term" value="P:proteolysis"/>
    <property type="evidence" value="ECO:0007669"/>
    <property type="project" value="UniProtKB-KW"/>
</dbReference>
<reference evidence="5 6" key="1">
    <citation type="submission" date="2019-08" db="EMBL/GenBank/DDBJ databases">
        <authorList>
            <person name="Hu J."/>
        </authorList>
    </citation>
    <scope>NUCLEOTIDE SEQUENCE [LARGE SCALE GENOMIC DNA]</scope>
    <source>
        <strain evidence="5 6">NEAU-184</strain>
    </source>
</reference>
<keyword evidence="3" id="KW-0378">Hydrolase</keyword>
<dbReference type="InterPro" id="IPR012548">
    <property type="entry name" value="MATCAP"/>
</dbReference>
<evidence type="ECO:0000256" key="3">
    <source>
        <dbReference type="ARBA" id="ARBA00022801"/>
    </source>
</evidence>
<gene>
    <name evidence="5" type="ORF">FYC51_17805</name>
</gene>
<comment type="cofactor">
    <cofactor evidence="1">
        <name>Zn(2+)</name>
        <dbReference type="ChEBI" id="CHEBI:29105"/>
    </cofactor>
</comment>
<accession>A0A5S4UWQ7</accession>